<dbReference type="AlphaFoldDB" id="A0AAV4UDU7"/>
<dbReference type="EMBL" id="BPLQ01011142">
    <property type="protein sequence ID" value="GIY55926.1"/>
    <property type="molecule type" value="Genomic_DNA"/>
</dbReference>
<evidence type="ECO:0000313" key="2">
    <source>
        <dbReference type="Proteomes" id="UP001054837"/>
    </source>
</evidence>
<gene>
    <name evidence="1" type="ORF">CDAR_566751</name>
</gene>
<keyword evidence="2" id="KW-1185">Reference proteome</keyword>
<evidence type="ECO:0000313" key="1">
    <source>
        <dbReference type="EMBL" id="GIY55926.1"/>
    </source>
</evidence>
<reference evidence="1 2" key="1">
    <citation type="submission" date="2021-06" db="EMBL/GenBank/DDBJ databases">
        <title>Caerostris darwini draft genome.</title>
        <authorList>
            <person name="Kono N."/>
            <person name="Arakawa K."/>
        </authorList>
    </citation>
    <scope>NUCLEOTIDE SEQUENCE [LARGE SCALE GENOMIC DNA]</scope>
</reference>
<proteinExistence type="predicted"/>
<name>A0AAV4UDU7_9ARAC</name>
<protein>
    <submittedName>
        <fullName evidence="1">Uncharacterized protein</fullName>
    </submittedName>
</protein>
<sequence>MEGSTSSQNNDGKWFFLLATESITRSWSDESHKHVDSSFLGLLMRWYRIVFDAPKSHKRIQVQMNHGWSLIAMVRLEVKIENVCFMANNEGTTTITKLIPILLLADAGDWSHREQVVVGGRGEGRALGTGNPGPRMHEGAPWKVARTGSIPAGTCQEDKCRCPGKKKKLKQGSILINPSPPYIVCPGSTYFNRCPRGWNA</sequence>
<organism evidence="1 2">
    <name type="scientific">Caerostris darwini</name>
    <dbReference type="NCBI Taxonomy" id="1538125"/>
    <lineage>
        <taxon>Eukaryota</taxon>
        <taxon>Metazoa</taxon>
        <taxon>Ecdysozoa</taxon>
        <taxon>Arthropoda</taxon>
        <taxon>Chelicerata</taxon>
        <taxon>Arachnida</taxon>
        <taxon>Araneae</taxon>
        <taxon>Araneomorphae</taxon>
        <taxon>Entelegynae</taxon>
        <taxon>Araneoidea</taxon>
        <taxon>Araneidae</taxon>
        <taxon>Caerostris</taxon>
    </lineage>
</organism>
<comment type="caution">
    <text evidence="1">The sequence shown here is derived from an EMBL/GenBank/DDBJ whole genome shotgun (WGS) entry which is preliminary data.</text>
</comment>
<accession>A0AAV4UDU7</accession>
<dbReference type="Proteomes" id="UP001054837">
    <property type="component" value="Unassembled WGS sequence"/>
</dbReference>